<gene>
    <name evidence="1" type="ORF">DP939_02580</name>
</gene>
<keyword evidence="2" id="KW-1185">Reference proteome</keyword>
<protein>
    <submittedName>
        <fullName evidence="1">Uncharacterized protein</fullName>
    </submittedName>
</protein>
<sequence>MHAALSISSLSREYVYAWVGGVLGTETVEIALIQGDEPTSGDWETADWANQTPSGADARILVGPGGTVTPTDGVWHMWVRVTAVTETPVLYSGPILIT</sequence>
<evidence type="ECO:0000313" key="2">
    <source>
        <dbReference type="Proteomes" id="UP000253303"/>
    </source>
</evidence>
<comment type="caution">
    <text evidence="1">The sequence shown here is derived from an EMBL/GenBank/DDBJ whole genome shotgun (WGS) entry which is preliminary data.</text>
</comment>
<accession>A0A366M607</accession>
<name>A0A366M607_9ACTN</name>
<dbReference type="OrthoDB" id="3542877at2"/>
<organism evidence="1 2">
    <name type="scientific">Spongiactinospora rosea</name>
    <dbReference type="NCBI Taxonomy" id="2248750"/>
    <lineage>
        <taxon>Bacteria</taxon>
        <taxon>Bacillati</taxon>
        <taxon>Actinomycetota</taxon>
        <taxon>Actinomycetes</taxon>
        <taxon>Streptosporangiales</taxon>
        <taxon>Streptosporangiaceae</taxon>
        <taxon>Spongiactinospora</taxon>
    </lineage>
</organism>
<dbReference type="Proteomes" id="UP000253303">
    <property type="component" value="Unassembled WGS sequence"/>
</dbReference>
<dbReference type="AlphaFoldDB" id="A0A366M607"/>
<dbReference type="EMBL" id="QMEY01000001">
    <property type="protein sequence ID" value="RBQ21615.1"/>
    <property type="molecule type" value="Genomic_DNA"/>
</dbReference>
<proteinExistence type="predicted"/>
<evidence type="ECO:0000313" key="1">
    <source>
        <dbReference type="EMBL" id="RBQ21615.1"/>
    </source>
</evidence>
<reference evidence="1 2" key="1">
    <citation type="submission" date="2018-06" db="EMBL/GenBank/DDBJ databases">
        <title>Sphaerisporangium craniellae sp. nov., isolated from a marine sponge in the South China Sea.</title>
        <authorList>
            <person name="Li L."/>
        </authorList>
    </citation>
    <scope>NUCLEOTIDE SEQUENCE [LARGE SCALE GENOMIC DNA]</scope>
    <source>
        <strain evidence="1 2">LHW63015</strain>
    </source>
</reference>
<dbReference type="RefSeq" id="WP_113978406.1">
    <property type="nucleotide sequence ID" value="NZ_QMEY01000001.1"/>
</dbReference>